<feature type="transmembrane region" description="Helical" evidence="2">
    <location>
        <begin position="74"/>
        <end position="93"/>
    </location>
</feature>
<keyword evidence="2" id="KW-1133">Transmembrane helix</keyword>
<evidence type="ECO:0000313" key="4">
    <source>
        <dbReference type="Proteomes" id="UP001248819"/>
    </source>
</evidence>
<evidence type="ECO:0008006" key="5">
    <source>
        <dbReference type="Google" id="ProtNLM"/>
    </source>
</evidence>
<reference evidence="3 4" key="1">
    <citation type="submission" date="2023-09" db="EMBL/GenBank/DDBJ databases">
        <authorList>
            <person name="Rey-Velasco X."/>
        </authorList>
    </citation>
    <scope>NUCLEOTIDE SEQUENCE [LARGE SCALE GENOMIC DNA]</scope>
    <source>
        <strain evidence="3 4">F297</strain>
    </source>
</reference>
<keyword evidence="4" id="KW-1185">Reference proteome</keyword>
<dbReference type="Proteomes" id="UP001248819">
    <property type="component" value="Unassembled WGS sequence"/>
</dbReference>
<organism evidence="3 4">
    <name type="scientific">Autumnicola edwardsiae</name>
    <dbReference type="NCBI Taxonomy" id="3075594"/>
    <lineage>
        <taxon>Bacteria</taxon>
        <taxon>Pseudomonadati</taxon>
        <taxon>Bacteroidota</taxon>
        <taxon>Flavobacteriia</taxon>
        <taxon>Flavobacteriales</taxon>
        <taxon>Flavobacteriaceae</taxon>
        <taxon>Autumnicola</taxon>
    </lineage>
</organism>
<comment type="caution">
    <text evidence="3">The sequence shown here is derived from an EMBL/GenBank/DDBJ whole genome shotgun (WGS) entry which is preliminary data.</text>
</comment>
<gene>
    <name evidence="3" type="ORF">RM529_14765</name>
</gene>
<protein>
    <recommendedName>
        <fullName evidence="5">Riboflavin synthase subunit beta</fullName>
    </recommendedName>
</protein>
<evidence type="ECO:0000256" key="1">
    <source>
        <dbReference type="SAM" id="MobiDB-lite"/>
    </source>
</evidence>
<feature type="region of interest" description="Disordered" evidence="1">
    <location>
        <begin position="1"/>
        <end position="48"/>
    </location>
</feature>
<dbReference type="EMBL" id="JAVRHP010000110">
    <property type="protein sequence ID" value="MDT0651415.1"/>
    <property type="molecule type" value="Genomic_DNA"/>
</dbReference>
<proteinExistence type="predicted"/>
<sequence>MNKIYNMGFGGSSSGANVIMKNNRRSRKSKTEKFQKSTGSKIGGTGPEKHISEAELEKIRINIRTSNRKRQSKILAITTVFLLLFALIFFYFMF</sequence>
<name>A0ABU3CZU1_9FLAO</name>
<accession>A0ABU3CZU1</accession>
<keyword evidence="2" id="KW-0812">Transmembrane</keyword>
<dbReference type="RefSeq" id="WP_311485519.1">
    <property type="nucleotide sequence ID" value="NZ_JAVRHP010000110.1"/>
</dbReference>
<keyword evidence="2" id="KW-0472">Membrane</keyword>
<evidence type="ECO:0000313" key="3">
    <source>
        <dbReference type="EMBL" id="MDT0651415.1"/>
    </source>
</evidence>
<evidence type="ECO:0000256" key="2">
    <source>
        <dbReference type="SAM" id="Phobius"/>
    </source>
</evidence>